<proteinExistence type="predicted"/>
<dbReference type="EMBL" id="CADCUS010000071">
    <property type="protein sequence ID" value="CAA9384263.1"/>
    <property type="molecule type" value="Genomic_DNA"/>
</dbReference>
<gene>
    <name evidence="1" type="ORF">AVDCRST_MAG66-518</name>
</gene>
<dbReference type="AlphaFoldDB" id="A0A6J4NH26"/>
<organism evidence="1">
    <name type="scientific">uncultured Pseudonocardia sp</name>
    <dbReference type="NCBI Taxonomy" id="211455"/>
    <lineage>
        <taxon>Bacteria</taxon>
        <taxon>Bacillati</taxon>
        <taxon>Actinomycetota</taxon>
        <taxon>Actinomycetes</taxon>
        <taxon>Pseudonocardiales</taxon>
        <taxon>Pseudonocardiaceae</taxon>
        <taxon>Pseudonocardia</taxon>
        <taxon>environmental samples</taxon>
    </lineage>
</organism>
<name>A0A6J4NH26_9PSEU</name>
<sequence>PATVRVLVLDAPRSGEVRTASVRALDLVAADRGDRRRGYRADVETRTGPPGGPVVTAATTASVVVAGQPDGRWLVAVDGPENPDLAAGED</sequence>
<accession>A0A6J4NH26</accession>
<feature type="non-terminal residue" evidence="1">
    <location>
        <position position="1"/>
    </location>
</feature>
<evidence type="ECO:0000313" key="1">
    <source>
        <dbReference type="EMBL" id="CAA9384263.1"/>
    </source>
</evidence>
<protein>
    <submittedName>
        <fullName evidence="1">Uncharacterized protein</fullName>
    </submittedName>
</protein>
<reference evidence="1" key="1">
    <citation type="submission" date="2020-02" db="EMBL/GenBank/DDBJ databases">
        <authorList>
            <person name="Meier V. D."/>
        </authorList>
    </citation>
    <scope>NUCLEOTIDE SEQUENCE</scope>
    <source>
        <strain evidence="1">AVDCRST_MAG66</strain>
    </source>
</reference>